<dbReference type="Proteomes" id="UP000002866">
    <property type="component" value="Chromosome 2"/>
</dbReference>
<dbReference type="GeneID" id="14494252"/>
<dbReference type="GO" id="GO:0032042">
    <property type="term" value="P:mitochondrial DNA metabolic process"/>
    <property type="evidence" value="ECO:0007669"/>
    <property type="project" value="EnsemblFungi"/>
</dbReference>
<dbReference type="Gene3D" id="3.40.50.300">
    <property type="entry name" value="P-loop containing nucleotide triphosphate hydrolases"/>
    <property type="match status" value="2"/>
</dbReference>
<dbReference type="GO" id="GO:0005524">
    <property type="term" value="F:ATP binding"/>
    <property type="evidence" value="ECO:0007669"/>
    <property type="project" value="UniProtKB-UniRule"/>
</dbReference>
<dbReference type="InterPro" id="IPR014016">
    <property type="entry name" value="UvrD-like_ATP-bd"/>
</dbReference>
<evidence type="ECO:0000256" key="10">
    <source>
        <dbReference type="SAM" id="Coils"/>
    </source>
</evidence>
<dbReference type="Gene3D" id="1.10.486.10">
    <property type="entry name" value="PCRA, domain 4"/>
    <property type="match status" value="1"/>
</dbReference>
<dbReference type="GO" id="GO:0005759">
    <property type="term" value="C:mitochondrial matrix"/>
    <property type="evidence" value="ECO:0007669"/>
    <property type="project" value="EnsemblFungi"/>
</dbReference>
<evidence type="ECO:0000256" key="8">
    <source>
        <dbReference type="ARBA" id="ARBA00048988"/>
    </source>
</evidence>
<dbReference type="PANTHER" id="PTHR11070:SF46">
    <property type="entry name" value="ATP-DEPENDENT DNA HELICASE HMI1, MITOCHONDRIAL"/>
    <property type="match status" value="1"/>
</dbReference>
<comment type="catalytic activity">
    <reaction evidence="8">
        <text>ATP + H2O = ADP + phosphate + H(+)</text>
        <dbReference type="Rhea" id="RHEA:13065"/>
        <dbReference type="ChEBI" id="CHEBI:15377"/>
        <dbReference type="ChEBI" id="CHEBI:15378"/>
        <dbReference type="ChEBI" id="CHEBI:30616"/>
        <dbReference type="ChEBI" id="CHEBI:43474"/>
        <dbReference type="ChEBI" id="CHEBI:456216"/>
        <dbReference type="EC" id="5.6.2.4"/>
    </reaction>
</comment>
<feature type="domain" description="UvrD-like helicase ATP-binding" evidence="11">
    <location>
        <begin position="6"/>
        <end position="301"/>
    </location>
</feature>
<dbReference type="Pfam" id="PF13361">
    <property type="entry name" value="UvrD_C"/>
    <property type="match status" value="1"/>
</dbReference>
<dbReference type="PANTHER" id="PTHR11070">
    <property type="entry name" value="UVRD / RECB / PCRA DNA HELICASE FAMILY MEMBER"/>
    <property type="match status" value="1"/>
</dbReference>
<dbReference type="PROSITE" id="PS51198">
    <property type="entry name" value="UVRD_HELICASE_ATP_BIND"/>
    <property type="match status" value="1"/>
</dbReference>
<evidence type="ECO:0000256" key="4">
    <source>
        <dbReference type="ARBA" id="ARBA00022840"/>
    </source>
</evidence>
<dbReference type="STRING" id="1071380.I2GY74"/>
<dbReference type="InterPro" id="IPR014017">
    <property type="entry name" value="DNA_helicase_UvrD-like_C"/>
</dbReference>
<reference evidence="13 14" key="1">
    <citation type="journal article" date="2011" name="Proc. Natl. Acad. Sci. U.S.A.">
        <title>Evolutionary erosion of yeast sex chromosomes by mating-type switching accidents.</title>
        <authorList>
            <person name="Gordon J.L."/>
            <person name="Armisen D."/>
            <person name="Proux-Wera E."/>
            <person name="Oheigeartaigh S.S."/>
            <person name="Byrne K.P."/>
            <person name="Wolfe K.H."/>
        </authorList>
    </citation>
    <scope>NUCLEOTIDE SEQUENCE [LARGE SCALE GENOMIC DNA]</scope>
    <source>
        <strain evidence="14">ATCC 34711 / CBS 6284 / DSM 70876 / NBRC 10599 / NRRL Y-10934 / UCD 77-7</strain>
    </source>
</reference>
<evidence type="ECO:0000259" key="12">
    <source>
        <dbReference type="PROSITE" id="PS51217"/>
    </source>
</evidence>
<accession>I2GY74</accession>
<evidence type="ECO:0000313" key="13">
    <source>
        <dbReference type="EMBL" id="CCH59076.1"/>
    </source>
</evidence>
<evidence type="ECO:0000313" key="14">
    <source>
        <dbReference type="Proteomes" id="UP000002866"/>
    </source>
</evidence>
<dbReference type="EMBL" id="HE806317">
    <property type="protein sequence ID" value="CCH59076.1"/>
    <property type="molecule type" value="Genomic_DNA"/>
</dbReference>
<proteinExistence type="predicted"/>
<dbReference type="GO" id="GO:0016787">
    <property type="term" value="F:hydrolase activity"/>
    <property type="evidence" value="ECO:0007669"/>
    <property type="project" value="UniProtKB-UniRule"/>
</dbReference>
<evidence type="ECO:0000256" key="2">
    <source>
        <dbReference type="ARBA" id="ARBA00022801"/>
    </source>
</evidence>
<keyword evidence="1 9" id="KW-0547">Nucleotide-binding</keyword>
<dbReference type="PROSITE" id="PS51217">
    <property type="entry name" value="UVRD_HELICASE_CTER"/>
    <property type="match status" value="1"/>
</dbReference>
<dbReference type="RefSeq" id="XP_004178595.1">
    <property type="nucleotide sequence ID" value="XM_004178547.1"/>
</dbReference>
<keyword evidence="2 9" id="KW-0378">Hydrolase</keyword>
<dbReference type="GO" id="GO:0000725">
    <property type="term" value="P:recombinational repair"/>
    <property type="evidence" value="ECO:0007669"/>
    <property type="project" value="TreeGrafter"/>
</dbReference>
<feature type="domain" description="UvrD-like helicase C-terminal" evidence="12">
    <location>
        <begin position="307"/>
        <end position="618"/>
    </location>
</feature>
<keyword evidence="14" id="KW-1185">Reference proteome</keyword>
<dbReference type="SUPFAM" id="SSF52540">
    <property type="entry name" value="P-loop containing nucleoside triphosphate hydrolases"/>
    <property type="match status" value="1"/>
</dbReference>
<dbReference type="GO" id="GO:0003677">
    <property type="term" value="F:DNA binding"/>
    <property type="evidence" value="ECO:0007669"/>
    <property type="project" value="InterPro"/>
</dbReference>
<dbReference type="InterPro" id="IPR027417">
    <property type="entry name" value="P-loop_NTPase"/>
</dbReference>
<dbReference type="OMA" id="ENGWRGL"/>
<organism evidence="13 14">
    <name type="scientific">Henningerozyma blattae (strain ATCC 34711 / CBS 6284 / DSM 70876 / NBRC 10599 / NRRL Y-10934 / UCD 77-7)</name>
    <name type="common">Yeast</name>
    <name type="synonym">Tetrapisispora blattae</name>
    <dbReference type="NCBI Taxonomy" id="1071380"/>
    <lineage>
        <taxon>Eukaryota</taxon>
        <taxon>Fungi</taxon>
        <taxon>Dikarya</taxon>
        <taxon>Ascomycota</taxon>
        <taxon>Saccharomycotina</taxon>
        <taxon>Saccharomycetes</taxon>
        <taxon>Saccharomycetales</taxon>
        <taxon>Saccharomycetaceae</taxon>
        <taxon>Henningerozyma</taxon>
    </lineage>
</organism>
<dbReference type="InterPro" id="IPR000212">
    <property type="entry name" value="DNA_helicase_UvrD/REP"/>
</dbReference>
<keyword evidence="4 9" id="KW-0067">ATP-binding</keyword>
<dbReference type="eggNOG" id="KOG2108">
    <property type="taxonomic scope" value="Eukaryota"/>
</dbReference>
<dbReference type="EC" id="5.6.2.4" evidence="7"/>
<evidence type="ECO:0000256" key="5">
    <source>
        <dbReference type="ARBA" id="ARBA00023235"/>
    </source>
</evidence>
<dbReference type="HOGENOM" id="CLU_004585_7_0_1"/>
<protein>
    <recommendedName>
        <fullName evidence="7">DNA 3'-5' helicase</fullName>
        <ecNumber evidence="7">5.6.2.4</ecNumber>
    </recommendedName>
</protein>
<dbReference type="GO" id="GO:0005634">
    <property type="term" value="C:nucleus"/>
    <property type="evidence" value="ECO:0007669"/>
    <property type="project" value="TreeGrafter"/>
</dbReference>
<dbReference type="OrthoDB" id="1470711at2759"/>
<evidence type="ECO:0000256" key="7">
    <source>
        <dbReference type="ARBA" id="ARBA00034808"/>
    </source>
</evidence>
<feature type="binding site" evidence="9">
    <location>
        <begin position="27"/>
        <end position="34"/>
    </location>
    <ligand>
        <name>ATP</name>
        <dbReference type="ChEBI" id="CHEBI:30616"/>
    </ligand>
</feature>
<name>I2GY74_HENB6</name>
<sequence length="736" mass="85414">MPHILTPLQKKVVGYPYRPDSLLKVIAGPGSGKTEILLRRVHHLISEGHLKADEILILSLTNKAVDNVIDKLKKNVQELNDQVKYSSEELDSLIDKLHIHTIHSIANKIVVEQDGIVNILEENGWRGLMKLISTGSSPTGTASYETNLKKFQQLFKNIYYSTDKVAPKKFEQISSIMKRYKVMTNDEMIIRAARYLETYQNKSKNLEDGCEPQEVDSTIVDIKSKIKVIFIDEYQDLYPSLLPLIKQITIGKQLALFGDPNQSIYQFLGDNVSFLKSLENEYKKRKSDIKTLYMYDNFRNTPEIISQVVEIMGPNLVHYKAEREAQNITLKSSSNLKPIIMNFPNSNATCEFMIDQIIQAVTSSAQLSDIAILARTNSEIQFIANILDKYQIEYQKLTAQPTWLSDPRIQFLIDLWKVIYLVSKEKYSDSEISNEEIQNIQSDFSIIVTLGALQGIRSTFINKLYAECKEFNCSIWNYITSETKSKRLTKITTHKTVKQFIDELSPYINNKEYLYEDNPIKLLKNVCDIAFNLPYTHLQFKDDVDRMSFKNHLEDLFRTMKACMMDRPEDVPLLEWFIETYFEYSIFLHNESNSGYSNSRLTPSSACIKLSTIHSSKGLEFPIVFIFENIFQSFPIENSVLYVAMTRAKNILYMFNVNHPNIKSNFKYPSVFPLAKKKEFWNYYNTTLGRKLTTPNIEKYLLLMQKYQVIRNHQKRWFGTTRIMPSLLRGLKRVPK</sequence>
<evidence type="ECO:0000256" key="1">
    <source>
        <dbReference type="ARBA" id="ARBA00022741"/>
    </source>
</evidence>
<keyword evidence="3 9" id="KW-0347">Helicase</keyword>
<evidence type="ECO:0000256" key="9">
    <source>
        <dbReference type="PROSITE-ProRule" id="PRU00560"/>
    </source>
</evidence>
<dbReference type="InParanoid" id="I2GY74"/>
<dbReference type="GO" id="GO:0043138">
    <property type="term" value="F:3'-5' DNA helicase activity"/>
    <property type="evidence" value="ECO:0007669"/>
    <property type="project" value="UniProtKB-EC"/>
</dbReference>
<evidence type="ECO:0000256" key="6">
    <source>
        <dbReference type="ARBA" id="ARBA00034617"/>
    </source>
</evidence>
<keyword evidence="10" id="KW-0175">Coiled coil</keyword>
<dbReference type="KEGG" id="tbl:TBLA_0B02340"/>
<gene>
    <name evidence="13" type="primary">TBLA0B02340</name>
    <name evidence="13" type="ORF">TBLA_0B02340</name>
</gene>
<dbReference type="FunCoup" id="I2GY74">
    <property type="interactions" value="20"/>
</dbReference>
<evidence type="ECO:0000259" key="11">
    <source>
        <dbReference type="PROSITE" id="PS51198"/>
    </source>
</evidence>
<evidence type="ECO:0000256" key="3">
    <source>
        <dbReference type="ARBA" id="ARBA00022806"/>
    </source>
</evidence>
<comment type="catalytic activity">
    <reaction evidence="6">
        <text>Couples ATP hydrolysis with the unwinding of duplex DNA by translocating in the 3'-5' direction.</text>
        <dbReference type="EC" id="5.6.2.4"/>
    </reaction>
</comment>
<keyword evidence="5" id="KW-0413">Isomerase</keyword>
<dbReference type="AlphaFoldDB" id="I2GY74"/>
<feature type="coiled-coil region" evidence="10">
    <location>
        <begin position="62"/>
        <end position="96"/>
    </location>
</feature>
<dbReference type="Pfam" id="PF00580">
    <property type="entry name" value="UvrD-helicase"/>
    <property type="match status" value="1"/>
</dbReference>